<keyword evidence="11 14" id="KW-1133">Transmembrane helix</keyword>
<keyword evidence="4" id="KW-0997">Cell inner membrane</keyword>
<keyword evidence="5 17" id="KW-0489">Methyltransferase</keyword>
<feature type="domain" description="Prepilin peptidase A24 N-terminal" evidence="16">
    <location>
        <begin position="20"/>
        <end position="127"/>
    </location>
</feature>
<keyword evidence="7 17" id="KW-0808">Transferase</keyword>
<evidence type="ECO:0000256" key="4">
    <source>
        <dbReference type="ARBA" id="ARBA00022519"/>
    </source>
</evidence>
<comment type="subcellular location">
    <subcellularLocation>
        <location evidence="1">Cell inner membrane</location>
        <topology evidence="1">Multi-pass membrane protein</topology>
    </subcellularLocation>
</comment>
<dbReference type="InterPro" id="IPR000045">
    <property type="entry name" value="Prepilin_IV_endopep_pep"/>
</dbReference>
<dbReference type="PANTHER" id="PTHR30487">
    <property type="entry name" value="TYPE 4 PREPILIN-LIKE PROTEINS LEADER PEPTIDE-PROCESSING ENZYME"/>
    <property type="match status" value="1"/>
</dbReference>
<feature type="domain" description="Prepilin type IV endopeptidase peptidase" evidence="15">
    <location>
        <begin position="137"/>
        <end position="246"/>
    </location>
</feature>
<evidence type="ECO:0000259" key="16">
    <source>
        <dbReference type="Pfam" id="PF06750"/>
    </source>
</evidence>
<dbReference type="PANTHER" id="PTHR30487:SF0">
    <property type="entry name" value="PREPILIN LEADER PEPTIDASE_N-METHYLTRANSFERASE-RELATED"/>
    <property type="match status" value="1"/>
</dbReference>
<keyword evidence="6" id="KW-0645">Protease</keyword>
<dbReference type="GO" id="GO:0008168">
    <property type="term" value="F:methyltransferase activity"/>
    <property type="evidence" value="ECO:0007669"/>
    <property type="project" value="UniProtKB-KW"/>
</dbReference>
<feature type="transmembrane region" description="Helical" evidence="14">
    <location>
        <begin position="161"/>
        <end position="178"/>
    </location>
</feature>
<keyword evidence="8" id="KW-0949">S-adenosyl-L-methionine</keyword>
<dbReference type="InterPro" id="IPR010627">
    <property type="entry name" value="Prepilin_pept_A24_N"/>
</dbReference>
<evidence type="ECO:0000256" key="12">
    <source>
        <dbReference type="ARBA" id="ARBA00023136"/>
    </source>
</evidence>
<organism evidence="17">
    <name type="scientific">hydrothermal vent metagenome</name>
    <dbReference type="NCBI Taxonomy" id="652676"/>
    <lineage>
        <taxon>unclassified sequences</taxon>
        <taxon>metagenomes</taxon>
        <taxon>ecological metagenomes</taxon>
    </lineage>
</organism>
<dbReference type="Pfam" id="PF06750">
    <property type="entry name" value="A24_N_bact"/>
    <property type="match status" value="1"/>
</dbReference>
<evidence type="ECO:0000256" key="14">
    <source>
        <dbReference type="SAM" id="Phobius"/>
    </source>
</evidence>
<feature type="transmembrane region" description="Helical" evidence="14">
    <location>
        <begin position="262"/>
        <end position="285"/>
    </location>
</feature>
<dbReference type="Gene3D" id="1.20.120.1220">
    <property type="match status" value="1"/>
</dbReference>
<comment type="similarity">
    <text evidence="2">Belongs to the peptidase A24 family.</text>
</comment>
<keyword evidence="10 17" id="KW-0378">Hydrolase</keyword>
<evidence type="ECO:0000256" key="3">
    <source>
        <dbReference type="ARBA" id="ARBA00022475"/>
    </source>
</evidence>
<evidence type="ECO:0000259" key="15">
    <source>
        <dbReference type="Pfam" id="PF01478"/>
    </source>
</evidence>
<dbReference type="InterPro" id="IPR050882">
    <property type="entry name" value="Prepilin_peptidase/N-MTase"/>
</dbReference>
<evidence type="ECO:0000256" key="1">
    <source>
        <dbReference type="ARBA" id="ARBA00004429"/>
    </source>
</evidence>
<dbReference type="GO" id="GO:0005886">
    <property type="term" value="C:plasma membrane"/>
    <property type="evidence" value="ECO:0007669"/>
    <property type="project" value="UniProtKB-SubCell"/>
</dbReference>
<evidence type="ECO:0000256" key="10">
    <source>
        <dbReference type="ARBA" id="ARBA00022801"/>
    </source>
</evidence>
<feature type="transmembrane region" description="Helical" evidence="14">
    <location>
        <begin position="131"/>
        <end position="149"/>
    </location>
</feature>
<evidence type="ECO:0000256" key="2">
    <source>
        <dbReference type="ARBA" id="ARBA00005801"/>
    </source>
</evidence>
<protein>
    <submittedName>
        <fullName evidence="17">Leader peptidase (Prepilin peptidase) / N-methyltransferase</fullName>
        <ecNumber evidence="17">3.4.23.43</ecNumber>
    </submittedName>
</protein>
<feature type="transmembrane region" description="Helical" evidence="14">
    <location>
        <begin position="12"/>
        <end position="36"/>
    </location>
</feature>
<evidence type="ECO:0000313" key="17">
    <source>
        <dbReference type="EMBL" id="VAW80725.1"/>
    </source>
</evidence>
<name>A0A3B0YIJ6_9ZZZZ</name>
<evidence type="ECO:0000256" key="8">
    <source>
        <dbReference type="ARBA" id="ARBA00022691"/>
    </source>
</evidence>
<evidence type="ECO:0000256" key="6">
    <source>
        <dbReference type="ARBA" id="ARBA00022670"/>
    </source>
</evidence>
<evidence type="ECO:0000256" key="11">
    <source>
        <dbReference type="ARBA" id="ARBA00022989"/>
    </source>
</evidence>
<dbReference type="GO" id="GO:0006465">
    <property type="term" value="P:signal peptide processing"/>
    <property type="evidence" value="ECO:0007669"/>
    <property type="project" value="TreeGrafter"/>
</dbReference>
<gene>
    <name evidence="17" type="ORF">MNBD_GAMMA15-132</name>
</gene>
<evidence type="ECO:0000256" key="5">
    <source>
        <dbReference type="ARBA" id="ARBA00022603"/>
    </source>
</evidence>
<dbReference type="FunFam" id="1.20.120.1220:FF:000001">
    <property type="entry name" value="Type 4 prepilin-like proteins leader peptide-processing enzyme"/>
    <property type="match status" value="1"/>
</dbReference>
<reference evidence="17" key="1">
    <citation type="submission" date="2018-06" db="EMBL/GenBank/DDBJ databases">
        <authorList>
            <person name="Zhirakovskaya E."/>
        </authorList>
    </citation>
    <scope>NUCLEOTIDE SEQUENCE</scope>
</reference>
<dbReference type="EMBL" id="UOFN01000130">
    <property type="protein sequence ID" value="VAW80725.1"/>
    <property type="molecule type" value="Genomic_DNA"/>
</dbReference>
<keyword evidence="9 14" id="KW-0812">Transmembrane</keyword>
<keyword evidence="12 14" id="KW-0472">Membrane</keyword>
<evidence type="ECO:0000256" key="9">
    <source>
        <dbReference type="ARBA" id="ARBA00022692"/>
    </source>
</evidence>
<accession>A0A3B0YIJ6</accession>
<dbReference type="Pfam" id="PF01478">
    <property type="entry name" value="Peptidase_A24"/>
    <property type="match status" value="1"/>
</dbReference>
<dbReference type="InterPro" id="IPR014032">
    <property type="entry name" value="Peptidase_A24A_bac"/>
</dbReference>
<sequence length="291" mass="32325">MELVTLLEHNLTFFLATVFVLGLLIGSFLNVVIYRLPVMMEREWKSQAKEYLGEDDDGDQAPAFSLSTPASRCPSCDHKIRFYENIPVLSYFLLKGKCSSCKTTISFRYPLIELLTGILSVVIAWHFGFGWQTGAALLLTWALITLSMIDVDHQLLPDSITLPFLWLGLLLSLFPVFANMRESLVGAIAGYLTLWAVYQLFKLVTGKEGMGYGDFKLLALLGAWMGWQALPMIVLLSSAVGAVLGVAMILVQGRDRAQPIPFGPYLAIAGWIALLWGEQLTHAYLRWSGIA</sequence>
<proteinExistence type="inferred from homology"/>
<dbReference type="EC" id="3.4.23.43" evidence="17"/>
<feature type="transmembrane region" description="Helical" evidence="14">
    <location>
        <begin position="184"/>
        <end position="205"/>
    </location>
</feature>
<evidence type="ECO:0000256" key="13">
    <source>
        <dbReference type="ARBA" id="ARBA00023268"/>
    </source>
</evidence>
<dbReference type="PRINTS" id="PR00864">
    <property type="entry name" value="PREPILNPTASE"/>
</dbReference>
<keyword evidence="13" id="KW-0511">Multifunctional enzyme</keyword>
<dbReference type="GO" id="GO:0004190">
    <property type="term" value="F:aspartic-type endopeptidase activity"/>
    <property type="evidence" value="ECO:0007669"/>
    <property type="project" value="UniProtKB-EC"/>
</dbReference>
<dbReference type="AlphaFoldDB" id="A0A3B0YIJ6"/>
<keyword evidence="3" id="KW-1003">Cell membrane</keyword>
<dbReference type="GO" id="GO:0032259">
    <property type="term" value="P:methylation"/>
    <property type="evidence" value="ECO:0007669"/>
    <property type="project" value="UniProtKB-KW"/>
</dbReference>
<feature type="transmembrane region" description="Helical" evidence="14">
    <location>
        <begin position="217"/>
        <end position="250"/>
    </location>
</feature>
<evidence type="ECO:0000256" key="7">
    <source>
        <dbReference type="ARBA" id="ARBA00022679"/>
    </source>
</evidence>